<dbReference type="Proteomes" id="UP000623440">
    <property type="component" value="Unassembled WGS sequence"/>
</dbReference>
<keyword evidence="1" id="KW-0175">Coiled coil</keyword>
<keyword evidence="2" id="KW-1133">Transmembrane helix</keyword>
<sequence length="662" mass="75418">MKFALSTKNNLWKKVHKELKLWREVVLPGFSVVGLIILVRSIGLLQSQEWLAFDQLLRLRPNEAVDSRVVIVGIDEDDINYVGRFPIPDKEIAKMLSILNSYKPRVIGLDLFRDKGNLADAELASVWRENPNLIGVEVALNQKQSFNVKPPPGLAPERIGFADIIVDPDGKLRRSLIASKTHTGELKYSLSLRLAQFYLREQGIKFTHGSRSKDPIKFGSSRLVRFLPNSGGYVGTDANGFQMLLNFRSHPQPFRTVSLRDVLNHKIDPNWIRDRVVIIGMTAPSVKDSFITSAVKNTLYSTALDIDQSSDQYQWIYGVEVHAHTTSQIISHVLDRRPLLKVWSEIWEYLWILAWGLLGIIVGLILQSPAKTLLSLGLTSIALVGICYFGLVLGWWIPLVPTLLALTSAGLTTFFFDRDLRALLEQRSLTLKRSFEAIHNGPLQSLAVILRSLGEEEIELEELRSQLQQLNRELRTIPEYLSQEMLSRNDSVYLDGNEVLDLQTPIAEMLYYVYDITLRRNFQGFMTIQSFIPPNFEPLQECNLNANQKRGLYLFLQEALCNVGKHSQGATRLDVICTRSSKEYCLQIIDNGFANISKNYQRGGQGTEQAQELARQLRGKFRRFPHTTQGTVCELTWPIANIWWQRLLYLGNWKLLVNKVSN</sequence>
<keyword evidence="2" id="KW-0472">Membrane</keyword>
<reference evidence="4 5" key="1">
    <citation type="journal article" date="2020" name="ISME J.">
        <title>Comparative genomics reveals insights into cyanobacterial evolution and habitat adaptation.</title>
        <authorList>
            <person name="Chen M.Y."/>
            <person name="Teng W.K."/>
            <person name="Zhao L."/>
            <person name="Hu C.X."/>
            <person name="Zhou Y.K."/>
            <person name="Han B.P."/>
            <person name="Song L.R."/>
            <person name="Shu W.S."/>
        </authorList>
    </citation>
    <scope>NUCLEOTIDE SEQUENCE [LARGE SCALE GENOMIC DNA]</scope>
    <source>
        <strain evidence="4 5">FACHB-838</strain>
    </source>
</reference>
<evidence type="ECO:0000313" key="4">
    <source>
        <dbReference type="EMBL" id="MBD2534195.1"/>
    </source>
</evidence>
<feature type="domain" description="CHASE2" evidence="3">
    <location>
        <begin position="45"/>
        <end position="362"/>
    </location>
</feature>
<feature type="transmembrane region" description="Helical" evidence="2">
    <location>
        <begin position="373"/>
        <end position="391"/>
    </location>
</feature>
<protein>
    <submittedName>
        <fullName evidence="4">CHASE2 domain-containing protein</fullName>
    </submittedName>
</protein>
<organism evidence="4 5">
    <name type="scientific">Nostoc flagelliforme FACHB-838</name>
    <dbReference type="NCBI Taxonomy" id="2692904"/>
    <lineage>
        <taxon>Bacteria</taxon>
        <taxon>Bacillati</taxon>
        <taxon>Cyanobacteriota</taxon>
        <taxon>Cyanophyceae</taxon>
        <taxon>Nostocales</taxon>
        <taxon>Nostocaceae</taxon>
        <taxon>Nostoc</taxon>
    </lineage>
</organism>
<evidence type="ECO:0000313" key="5">
    <source>
        <dbReference type="Proteomes" id="UP000623440"/>
    </source>
</evidence>
<dbReference type="InterPro" id="IPR007890">
    <property type="entry name" value="CHASE2"/>
</dbReference>
<comment type="caution">
    <text evidence="4">The sequence shown here is derived from an EMBL/GenBank/DDBJ whole genome shotgun (WGS) entry which is preliminary data.</text>
</comment>
<dbReference type="SMART" id="SM01080">
    <property type="entry name" value="CHASE2"/>
    <property type="match status" value="1"/>
</dbReference>
<dbReference type="SUPFAM" id="SSF55874">
    <property type="entry name" value="ATPase domain of HSP90 chaperone/DNA topoisomerase II/histidine kinase"/>
    <property type="match status" value="1"/>
</dbReference>
<evidence type="ECO:0000256" key="1">
    <source>
        <dbReference type="SAM" id="Coils"/>
    </source>
</evidence>
<dbReference type="EMBL" id="JACJSI010000142">
    <property type="protein sequence ID" value="MBD2534195.1"/>
    <property type="molecule type" value="Genomic_DNA"/>
</dbReference>
<keyword evidence="5" id="KW-1185">Reference proteome</keyword>
<proteinExistence type="predicted"/>
<dbReference type="Pfam" id="PF05226">
    <property type="entry name" value="CHASE2"/>
    <property type="match status" value="1"/>
</dbReference>
<evidence type="ECO:0000256" key="2">
    <source>
        <dbReference type="SAM" id="Phobius"/>
    </source>
</evidence>
<feature type="transmembrane region" description="Helical" evidence="2">
    <location>
        <begin position="346"/>
        <end position="366"/>
    </location>
</feature>
<dbReference type="RefSeq" id="WP_190944710.1">
    <property type="nucleotide sequence ID" value="NZ_JACJSI010000142.1"/>
</dbReference>
<evidence type="ECO:0000259" key="3">
    <source>
        <dbReference type="SMART" id="SM01080"/>
    </source>
</evidence>
<keyword evidence="2" id="KW-0812">Transmembrane</keyword>
<gene>
    <name evidence="4" type="ORF">H6G97_33580</name>
</gene>
<dbReference type="InterPro" id="IPR036890">
    <property type="entry name" value="HATPase_C_sf"/>
</dbReference>
<name>A0ABR8E0X6_9NOSO</name>
<feature type="transmembrane region" description="Helical" evidence="2">
    <location>
        <begin position="21"/>
        <end position="39"/>
    </location>
</feature>
<accession>A0ABR8E0X6</accession>
<feature type="coiled-coil region" evidence="1">
    <location>
        <begin position="446"/>
        <end position="473"/>
    </location>
</feature>
<dbReference type="Gene3D" id="3.30.565.10">
    <property type="entry name" value="Histidine kinase-like ATPase, C-terminal domain"/>
    <property type="match status" value="1"/>
</dbReference>